<dbReference type="InterPro" id="IPR036055">
    <property type="entry name" value="LDL_receptor-like_sf"/>
</dbReference>
<evidence type="ECO:0000256" key="5">
    <source>
        <dbReference type="PROSITE-ProRule" id="PRU00124"/>
    </source>
</evidence>
<evidence type="ECO:0000256" key="8">
    <source>
        <dbReference type="SAM" id="SignalP"/>
    </source>
</evidence>
<dbReference type="Gene3D" id="4.10.400.10">
    <property type="entry name" value="Low-density Lipoprotein Receptor"/>
    <property type="match status" value="1"/>
</dbReference>
<feature type="domain" description="Alpha-carbonic anhydrase" evidence="9">
    <location>
        <begin position="240"/>
        <end position="621"/>
    </location>
</feature>
<keyword evidence="7" id="KW-1133">Transmembrane helix</keyword>
<feature type="transmembrane region" description="Helical" evidence="7">
    <location>
        <begin position="179"/>
        <end position="201"/>
    </location>
</feature>
<dbReference type="InterPro" id="IPR036398">
    <property type="entry name" value="CA_dom_sf"/>
</dbReference>
<dbReference type="GO" id="GO:0008270">
    <property type="term" value="F:zinc ion binding"/>
    <property type="evidence" value="ECO:0007669"/>
    <property type="project" value="InterPro"/>
</dbReference>
<feature type="disulfide bond" evidence="5">
    <location>
        <begin position="140"/>
        <end position="158"/>
    </location>
</feature>
<dbReference type="GO" id="GO:0006730">
    <property type="term" value="P:one-carbon metabolic process"/>
    <property type="evidence" value="ECO:0007669"/>
    <property type="project" value="TreeGrafter"/>
</dbReference>
<keyword evidence="7" id="KW-0812">Transmembrane</keyword>
<dbReference type="Pfam" id="PF00194">
    <property type="entry name" value="Carb_anhydrase"/>
    <property type="match status" value="2"/>
</dbReference>
<keyword evidence="11" id="KW-1185">Reference proteome</keyword>
<comment type="caution">
    <text evidence="5">Lacks conserved residue(s) required for the propagation of feature annotation.</text>
</comment>
<evidence type="ECO:0000256" key="3">
    <source>
        <dbReference type="ARBA" id="ARBA00022525"/>
    </source>
</evidence>
<evidence type="ECO:0000256" key="7">
    <source>
        <dbReference type="SAM" id="Phobius"/>
    </source>
</evidence>
<dbReference type="Proteomes" id="UP000005408">
    <property type="component" value="Unassembled WGS sequence"/>
</dbReference>
<dbReference type="SMART" id="SM01057">
    <property type="entry name" value="Carb_anhydrase"/>
    <property type="match status" value="1"/>
</dbReference>
<feature type="region of interest" description="Disordered" evidence="6">
    <location>
        <begin position="209"/>
        <end position="245"/>
    </location>
</feature>
<comment type="similarity">
    <text evidence="2">Belongs to the alpha-carbonic anhydrase family.</text>
</comment>
<evidence type="ECO:0000256" key="1">
    <source>
        <dbReference type="ARBA" id="ARBA00004613"/>
    </source>
</evidence>
<organism evidence="10 11">
    <name type="scientific">Magallana gigas</name>
    <name type="common">Pacific oyster</name>
    <name type="synonym">Crassostrea gigas</name>
    <dbReference type="NCBI Taxonomy" id="29159"/>
    <lineage>
        <taxon>Eukaryota</taxon>
        <taxon>Metazoa</taxon>
        <taxon>Spiralia</taxon>
        <taxon>Lophotrochozoa</taxon>
        <taxon>Mollusca</taxon>
        <taxon>Bivalvia</taxon>
        <taxon>Autobranchia</taxon>
        <taxon>Pteriomorphia</taxon>
        <taxon>Ostreida</taxon>
        <taxon>Ostreoidea</taxon>
        <taxon>Ostreidae</taxon>
        <taxon>Magallana</taxon>
    </lineage>
</organism>
<name>A0A8W8J957_MAGGI</name>
<dbReference type="GO" id="GO:0004089">
    <property type="term" value="F:carbonate dehydratase activity"/>
    <property type="evidence" value="ECO:0007669"/>
    <property type="project" value="InterPro"/>
</dbReference>
<feature type="compositionally biased region" description="Basic and acidic residues" evidence="6">
    <location>
        <begin position="226"/>
        <end position="242"/>
    </location>
</feature>
<keyword evidence="3" id="KW-0964">Secreted</keyword>
<dbReference type="InterPro" id="IPR002172">
    <property type="entry name" value="LDrepeatLR_classA_rpt"/>
</dbReference>
<dbReference type="EnsemblMetazoa" id="G17342.6">
    <property type="protein sequence ID" value="G17342.6:cds"/>
    <property type="gene ID" value="G17342"/>
</dbReference>
<dbReference type="Gene3D" id="3.10.200.10">
    <property type="entry name" value="Alpha carbonic anhydrase"/>
    <property type="match status" value="2"/>
</dbReference>
<dbReference type="CDD" id="cd00326">
    <property type="entry name" value="alpha_CA"/>
    <property type="match status" value="1"/>
</dbReference>
<dbReference type="InterPro" id="IPR023561">
    <property type="entry name" value="Carbonic_anhydrase_a-class"/>
</dbReference>
<accession>A0A8W8J957</accession>
<evidence type="ECO:0000256" key="2">
    <source>
        <dbReference type="ARBA" id="ARBA00010718"/>
    </source>
</evidence>
<evidence type="ECO:0000259" key="9">
    <source>
        <dbReference type="PROSITE" id="PS51144"/>
    </source>
</evidence>
<dbReference type="AlphaFoldDB" id="A0A8W8J957"/>
<dbReference type="PANTHER" id="PTHR18952:SF208">
    <property type="entry name" value="CARBONIC ANHYDRASE XA-RELATED"/>
    <property type="match status" value="1"/>
</dbReference>
<evidence type="ECO:0000313" key="11">
    <source>
        <dbReference type="Proteomes" id="UP000005408"/>
    </source>
</evidence>
<dbReference type="SUPFAM" id="SSF51069">
    <property type="entry name" value="Carbonic anhydrase"/>
    <property type="match status" value="1"/>
</dbReference>
<evidence type="ECO:0000256" key="6">
    <source>
        <dbReference type="SAM" id="MobiDB-lite"/>
    </source>
</evidence>
<evidence type="ECO:0000313" key="10">
    <source>
        <dbReference type="EnsemblMetazoa" id="G17342.6:cds"/>
    </source>
</evidence>
<dbReference type="SMART" id="SM00192">
    <property type="entry name" value="LDLa"/>
    <property type="match status" value="1"/>
</dbReference>
<keyword evidence="4 5" id="KW-1015">Disulfide bond</keyword>
<evidence type="ECO:0000256" key="4">
    <source>
        <dbReference type="ARBA" id="ARBA00023157"/>
    </source>
</evidence>
<dbReference type="Pfam" id="PF00057">
    <property type="entry name" value="Ldl_recept_a"/>
    <property type="match status" value="1"/>
</dbReference>
<dbReference type="PROSITE" id="PS51144">
    <property type="entry name" value="ALPHA_CA_2"/>
    <property type="match status" value="1"/>
</dbReference>
<proteinExistence type="inferred from homology"/>
<dbReference type="SUPFAM" id="SSF57424">
    <property type="entry name" value="LDL receptor-like module"/>
    <property type="match status" value="1"/>
</dbReference>
<dbReference type="SUPFAM" id="SSF49854">
    <property type="entry name" value="Spermadhesin, CUB domain"/>
    <property type="match status" value="1"/>
</dbReference>
<dbReference type="PANTHER" id="PTHR18952">
    <property type="entry name" value="CARBONIC ANHYDRASE"/>
    <property type="match status" value="1"/>
</dbReference>
<feature type="chain" id="PRO_5036468084" description="Alpha-carbonic anhydrase domain-containing protein" evidence="8">
    <location>
        <begin position="31"/>
        <end position="637"/>
    </location>
</feature>
<feature type="signal peptide" evidence="8">
    <location>
        <begin position="1"/>
        <end position="30"/>
    </location>
</feature>
<keyword evidence="7" id="KW-0472">Membrane</keyword>
<feature type="disulfide bond" evidence="5">
    <location>
        <begin position="133"/>
        <end position="145"/>
    </location>
</feature>
<dbReference type="PROSITE" id="PS50068">
    <property type="entry name" value="LDLRA_2"/>
    <property type="match status" value="1"/>
</dbReference>
<protein>
    <recommendedName>
        <fullName evidence="9">Alpha-carbonic anhydrase domain-containing protein</fullName>
    </recommendedName>
</protein>
<reference evidence="10" key="1">
    <citation type="submission" date="2022-08" db="UniProtKB">
        <authorList>
            <consortium name="EnsemblMetazoa"/>
        </authorList>
    </citation>
    <scope>IDENTIFICATION</scope>
    <source>
        <strain evidence="10">05x7-T-G4-1.051#20</strain>
    </source>
</reference>
<dbReference type="Gene3D" id="2.60.120.290">
    <property type="entry name" value="Spermadhesin, CUB domain"/>
    <property type="match status" value="1"/>
</dbReference>
<dbReference type="InterPro" id="IPR001148">
    <property type="entry name" value="CA_dom"/>
</dbReference>
<dbReference type="CDD" id="cd00112">
    <property type="entry name" value="LDLa"/>
    <property type="match status" value="1"/>
</dbReference>
<keyword evidence="8" id="KW-0732">Signal</keyword>
<dbReference type="GO" id="GO:0005576">
    <property type="term" value="C:extracellular region"/>
    <property type="evidence" value="ECO:0007669"/>
    <property type="project" value="UniProtKB-SubCell"/>
</dbReference>
<comment type="subcellular location">
    <subcellularLocation>
        <location evidence="1">Secreted</location>
    </subcellularLocation>
</comment>
<sequence length="637" mass="72028">MWNINSRLGITRKILICVAVLFECVSFVKSGCGGYIEYQDKYVVNGDFTFRGEKSSGGACEDYLVVTDGSDSANELLNTCDDLTNHKLNSTARWMYIQFKADGATNVQGLSATVKPMYTGTDMSAETDPVPKCKSHQFSCSNKRCITMSYRCDGFNDCGCVADCDEQNCGGISMSKSSYMGLGAGLGTAMFITCFVSVYAYEKRRKLKAMREEEESERASRRRGRPRDQNKGKDDKEKDKKVAWHTPPNWNKISHVWGNCTTFWNLRQSPINIKTLDTVYMPNQKLGFHNLCKRVKGKAINNGHHPEFETTNKKIKLFNVPGQGHDHYVFKEIHVHTGALESAGSEHSIDNNFSPLEVHAVFLNEQYNDPDEAKAKSGGVTVIAVQVQIANEDLEIGDSVSLELRDKESSNQPCQCAPLDVVCRKKRCFCKGPNDLFCKTTKNQACSDKFGEGLVCRASGIGRCSGDEECSGLKKCRRNDFMQVNQAPNNYCSLPKICRVRYARELSHLMEKYYEKTRHYTTKTAPDAKKFTRILENITPKDILPYSWNYYTYSGSLTAPPCYESVQWIVMRCPIKISRKAYQMLQLMEDISHTPLMAHGTRRPIQRGKSGLHRVEVSRNFLWSEAQDETLFCDVNH</sequence>
<dbReference type="InterPro" id="IPR035914">
    <property type="entry name" value="Sperma_CUB_dom_sf"/>
</dbReference>